<dbReference type="EMBL" id="RBLG01000001">
    <property type="protein sequence ID" value="RKS55539.1"/>
    <property type="molecule type" value="Genomic_DNA"/>
</dbReference>
<proteinExistence type="inferred from homology"/>
<organism evidence="9 10">
    <name type="scientific">Gillisia mitskevichiae</name>
    <dbReference type="NCBI Taxonomy" id="270921"/>
    <lineage>
        <taxon>Bacteria</taxon>
        <taxon>Pseudomonadati</taxon>
        <taxon>Bacteroidota</taxon>
        <taxon>Flavobacteriia</taxon>
        <taxon>Flavobacteriales</taxon>
        <taxon>Flavobacteriaceae</taxon>
        <taxon>Gillisia</taxon>
    </lineage>
</organism>
<dbReference type="SUPFAM" id="SSF50129">
    <property type="entry name" value="GroES-like"/>
    <property type="match status" value="1"/>
</dbReference>
<dbReference type="InterPro" id="IPR013149">
    <property type="entry name" value="ADH-like_C"/>
</dbReference>
<evidence type="ECO:0000313" key="9">
    <source>
        <dbReference type="EMBL" id="RKS55539.1"/>
    </source>
</evidence>
<evidence type="ECO:0000256" key="5">
    <source>
        <dbReference type="ARBA" id="ARBA00023002"/>
    </source>
</evidence>
<dbReference type="InterPro" id="IPR011032">
    <property type="entry name" value="GroES-like_sf"/>
</dbReference>
<reference evidence="9 10" key="1">
    <citation type="submission" date="2018-10" db="EMBL/GenBank/DDBJ databases">
        <title>Genomic Encyclopedia of Archaeal and Bacterial Type Strains, Phase II (KMG-II): from individual species to whole genera.</title>
        <authorList>
            <person name="Goeker M."/>
        </authorList>
    </citation>
    <scope>NUCLEOTIDE SEQUENCE [LARGE SCALE GENOMIC DNA]</scope>
    <source>
        <strain evidence="9 10">DSM 19839</strain>
    </source>
</reference>
<dbReference type="InterPro" id="IPR013154">
    <property type="entry name" value="ADH-like_N"/>
</dbReference>
<dbReference type="CDD" id="cd08286">
    <property type="entry name" value="FDH_like_ADH2"/>
    <property type="match status" value="1"/>
</dbReference>
<evidence type="ECO:0000256" key="3">
    <source>
        <dbReference type="ARBA" id="ARBA00022723"/>
    </source>
</evidence>
<dbReference type="GO" id="GO:0008270">
    <property type="term" value="F:zinc ion binding"/>
    <property type="evidence" value="ECO:0007669"/>
    <property type="project" value="InterPro"/>
</dbReference>
<feature type="domain" description="Alcohol dehydrogenase-like C-terminal" evidence="7">
    <location>
        <begin position="200"/>
        <end position="324"/>
    </location>
</feature>
<dbReference type="RefSeq" id="WP_245983983.1">
    <property type="nucleotide sequence ID" value="NZ_RBLG01000001.1"/>
</dbReference>
<evidence type="ECO:0000256" key="2">
    <source>
        <dbReference type="ARBA" id="ARBA00008072"/>
    </source>
</evidence>
<dbReference type="PANTHER" id="PTHR42813">
    <property type="entry name" value="ZINC-TYPE ALCOHOL DEHYDROGENASE-LIKE"/>
    <property type="match status" value="1"/>
</dbReference>
<evidence type="ECO:0000259" key="8">
    <source>
        <dbReference type="Pfam" id="PF08240"/>
    </source>
</evidence>
<name>A0A495PYR1_9FLAO</name>
<dbReference type="InterPro" id="IPR002328">
    <property type="entry name" value="ADH_Zn_CS"/>
</dbReference>
<comment type="cofactor">
    <cofactor evidence="1 6">
        <name>Zn(2+)</name>
        <dbReference type="ChEBI" id="CHEBI:29105"/>
    </cofactor>
</comment>
<accession>A0A495PYR1</accession>
<evidence type="ECO:0000256" key="6">
    <source>
        <dbReference type="RuleBase" id="RU361277"/>
    </source>
</evidence>
<gene>
    <name evidence="9" type="ORF">BC962_0503</name>
</gene>
<dbReference type="Proteomes" id="UP000276282">
    <property type="component" value="Unassembled WGS sequence"/>
</dbReference>
<keyword evidence="10" id="KW-1185">Reference proteome</keyword>
<dbReference type="PANTHER" id="PTHR42813:SF4">
    <property type="entry name" value="NADP-DEPENDENT ISOPROPANOL DEHYDROGENASE"/>
    <property type="match status" value="1"/>
</dbReference>
<keyword evidence="3 6" id="KW-0479">Metal-binding</keyword>
<sequence length="367" mass="39303">MINTNVPAKKNLSKDSSSEKTINMKGLVYNGPGKIEYKEVPKPEIKKPTDAIVKIIKTTICGTDLGILHGKTPSVKPGTTLGHEGVGIIEEVGAGVGHFKKGDRVIISCITACGSCEYCKKQMYGHCKDGGWILGNLINGTQAEYVRIPHADNSLYIATEDINDEALVMLSDILPTGHEMGVINGCVKPGDTIAIVGAGPIGMSALLTAQFYSPAKIYMIDLDDNRLELAKKWGATDSINSGSEDAAKKILSETADGVDVAIEAVGAPATFDICQQIVRPGGHIANIGVHGKSVDLQIQDLWIQNITITMGLVNTNTTPMLLKTLTSGKIQAEKLITHHFKLDEIIRAYEVFGNAAEEKALKIILTN</sequence>
<dbReference type="AlphaFoldDB" id="A0A495PYR1"/>
<dbReference type="Pfam" id="PF00107">
    <property type="entry name" value="ADH_zinc_N"/>
    <property type="match status" value="1"/>
</dbReference>
<comment type="caution">
    <text evidence="9">The sequence shown here is derived from an EMBL/GenBank/DDBJ whole genome shotgun (WGS) entry which is preliminary data.</text>
</comment>
<comment type="similarity">
    <text evidence="2 6">Belongs to the zinc-containing alcohol dehydrogenase family.</text>
</comment>
<evidence type="ECO:0000256" key="1">
    <source>
        <dbReference type="ARBA" id="ARBA00001947"/>
    </source>
</evidence>
<dbReference type="SUPFAM" id="SSF51735">
    <property type="entry name" value="NAD(P)-binding Rossmann-fold domains"/>
    <property type="match status" value="1"/>
</dbReference>
<evidence type="ECO:0000259" key="7">
    <source>
        <dbReference type="Pfam" id="PF00107"/>
    </source>
</evidence>
<dbReference type="InterPro" id="IPR036291">
    <property type="entry name" value="NAD(P)-bd_dom_sf"/>
</dbReference>
<dbReference type="Gene3D" id="3.40.50.720">
    <property type="entry name" value="NAD(P)-binding Rossmann-like Domain"/>
    <property type="match status" value="1"/>
</dbReference>
<evidence type="ECO:0000256" key="4">
    <source>
        <dbReference type="ARBA" id="ARBA00022833"/>
    </source>
</evidence>
<feature type="domain" description="Alcohol dehydrogenase-like N-terminal" evidence="8">
    <location>
        <begin position="48"/>
        <end position="151"/>
    </location>
</feature>
<keyword evidence="5" id="KW-0560">Oxidoreductase</keyword>
<dbReference type="Gene3D" id="3.90.180.10">
    <property type="entry name" value="Medium-chain alcohol dehydrogenases, catalytic domain"/>
    <property type="match status" value="1"/>
</dbReference>
<dbReference type="PROSITE" id="PS00059">
    <property type="entry name" value="ADH_ZINC"/>
    <property type="match status" value="1"/>
</dbReference>
<dbReference type="GO" id="GO:0016491">
    <property type="term" value="F:oxidoreductase activity"/>
    <property type="evidence" value="ECO:0007669"/>
    <property type="project" value="UniProtKB-KW"/>
</dbReference>
<keyword evidence="4 6" id="KW-0862">Zinc</keyword>
<evidence type="ECO:0000313" key="10">
    <source>
        <dbReference type="Proteomes" id="UP000276282"/>
    </source>
</evidence>
<dbReference type="Pfam" id="PF08240">
    <property type="entry name" value="ADH_N"/>
    <property type="match status" value="1"/>
</dbReference>
<protein>
    <submittedName>
        <fullName evidence="9">Alcohol dehydrogenase</fullName>
    </submittedName>
</protein>